<name>A0A4Y6UT65_SACBS</name>
<evidence type="ECO:0000313" key="2">
    <source>
        <dbReference type="Proteomes" id="UP000316968"/>
    </source>
</evidence>
<dbReference type="RefSeq" id="WP_141446640.1">
    <property type="nucleotide sequence ID" value="NZ_CP041217.1"/>
</dbReference>
<protein>
    <submittedName>
        <fullName evidence="1">Uncharacterized protein</fullName>
    </submittedName>
</protein>
<gene>
    <name evidence="1" type="ORF">FFV09_04900</name>
</gene>
<dbReference type="EMBL" id="CP041217">
    <property type="protein sequence ID" value="QDH20254.1"/>
    <property type="molecule type" value="Genomic_DNA"/>
</dbReference>
<dbReference type="AlphaFoldDB" id="A0A4Y6UT65"/>
<evidence type="ECO:0000313" key="1">
    <source>
        <dbReference type="EMBL" id="QDH20254.1"/>
    </source>
</evidence>
<sequence>MEQAGLSMDKPACLARNEPYDRYLPLFRFFENLTNRHSLIGRDPVGLSRFGANSVMTIR</sequence>
<dbReference type="KEGG" id="saca:FFV09_04900"/>
<proteinExistence type="predicted"/>
<accession>A0A4Y6UT65</accession>
<reference evidence="1 2" key="1">
    <citation type="submission" date="2019-06" db="EMBL/GenBank/DDBJ databases">
        <title>Saccharibacillus brassicae sp. nov., an endophytic bacterium isolated from Chinese cabbage seeds (Brassica pekinensis).</title>
        <authorList>
            <person name="Jiang L."/>
            <person name="Lee J."/>
            <person name="Kim S.W."/>
        </authorList>
    </citation>
    <scope>NUCLEOTIDE SEQUENCE [LARGE SCALE GENOMIC DNA]</scope>
    <source>
        <strain evidence="2">KCTC 43072 / ATSA2</strain>
    </source>
</reference>
<keyword evidence="2" id="KW-1185">Reference proteome</keyword>
<dbReference type="Proteomes" id="UP000316968">
    <property type="component" value="Chromosome"/>
</dbReference>
<organism evidence="1 2">
    <name type="scientific">Saccharibacillus brassicae</name>
    <dbReference type="NCBI Taxonomy" id="2583377"/>
    <lineage>
        <taxon>Bacteria</taxon>
        <taxon>Bacillati</taxon>
        <taxon>Bacillota</taxon>
        <taxon>Bacilli</taxon>
        <taxon>Bacillales</taxon>
        <taxon>Paenibacillaceae</taxon>
        <taxon>Saccharibacillus</taxon>
    </lineage>
</organism>